<dbReference type="InterPro" id="IPR037401">
    <property type="entry name" value="SnoaL-like"/>
</dbReference>
<reference evidence="3 4" key="1">
    <citation type="submission" date="2018-01" db="EMBL/GenBank/DDBJ databases">
        <authorList>
            <person name="Gaut B.S."/>
            <person name="Morton B.R."/>
            <person name="Clegg M.T."/>
            <person name="Duvall M.R."/>
        </authorList>
    </citation>
    <scope>NUCLEOTIDE SEQUENCE [LARGE SCALE GENOMIC DNA]</scope>
    <source>
        <strain evidence="3">Cupriavidus taiwanensis LMG 19425</strain>
    </source>
</reference>
<dbReference type="SUPFAM" id="SSF54427">
    <property type="entry name" value="NTF2-like"/>
    <property type="match status" value="1"/>
</dbReference>
<feature type="region of interest" description="Disordered" evidence="1">
    <location>
        <begin position="138"/>
        <end position="182"/>
    </location>
</feature>
<dbReference type="Pfam" id="PF12680">
    <property type="entry name" value="SnoaL_2"/>
    <property type="match status" value="1"/>
</dbReference>
<protein>
    <recommendedName>
        <fullName evidence="2">SnoaL-like domain-containing protein</fullName>
    </recommendedName>
</protein>
<feature type="domain" description="SnoaL-like" evidence="2">
    <location>
        <begin position="18"/>
        <end position="94"/>
    </location>
</feature>
<evidence type="ECO:0000259" key="2">
    <source>
        <dbReference type="Pfam" id="PF12680"/>
    </source>
</evidence>
<evidence type="ECO:0000313" key="4">
    <source>
        <dbReference type="Proteomes" id="UP000255505"/>
    </source>
</evidence>
<evidence type="ECO:0000313" key="3">
    <source>
        <dbReference type="EMBL" id="SPK73281.1"/>
    </source>
</evidence>
<dbReference type="Gene3D" id="3.10.450.50">
    <property type="match status" value="1"/>
</dbReference>
<dbReference type="EMBL" id="LT991976">
    <property type="protein sequence ID" value="SPK73281.1"/>
    <property type="molecule type" value="Genomic_DNA"/>
</dbReference>
<gene>
    <name evidence="3" type="ORF">CT19425_100007</name>
</gene>
<dbReference type="InterPro" id="IPR032710">
    <property type="entry name" value="NTF2-like_dom_sf"/>
</dbReference>
<dbReference type="AlphaFoldDB" id="A0A375IH08"/>
<feature type="compositionally biased region" description="Gly residues" evidence="1">
    <location>
        <begin position="140"/>
        <end position="162"/>
    </location>
</feature>
<name>A0A375IH08_9BURK</name>
<sequence length="182" mass="18719">MSAATQSPQVEHAATLADRYLAAWNETDAARRRELIAAAWTETACYVDPLMRGDGHAGIDAMIAAAQAKFPGFRFTRVSPVDAHGEHLRFTWELGPAGEAALDPLALAASCGIRCGGQGKANGAGSAEGGMGACRHGRGGGRGGLRRGMGGRAQGAASGAGPGRARRHPRGSGGHRPWQVLV</sequence>
<evidence type="ECO:0000256" key="1">
    <source>
        <dbReference type="SAM" id="MobiDB-lite"/>
    </source>
</evidence>
<organism evidence="3 4">
    <name type="scientific">Cupriavidus taiwanensis</name>
    <dbReference type="NCBI Taxonomy" id="164546"/>
    <lineage>
        <taxon>Bacteria</taxon>
        <taxon>Pseudomonadati</taxon>
        <taxon>Pseudomonadota</taxon>
        <taxon>Betaproteobacteria</taxon>
        <taxon>Burkholderiales</taxon>
        <taxon>Burkholderiaceae</taxon>
        <taxon>Cupriavidus</taxon>
    </lineage>
</organism>
<proteinExistence type="predicted"/>
<accession>A0A375IH08</accession>
<dbReference type="Proteomes" id="UP000255505">
    <property type="component" value="Chromosome I"/>
</dbReference>